<keyword evidence="4" id="KW-1185">Reference proteome</keyword>
<dbReference type="InterPro" id="IPR016187">
    <property type="entry name" value="CTDL_fold"/>
</dbReference>
<dbReference type="Proteomes" id="UP001187315">
    <property type="component" value="Unassembled WGS sequence"/>
</dbReference>
<feature type="domain" description="C-type lectin" evidence="2">
    <location>
        <begin position="120"/>
        <end position="258"/>
    </location>
</feature>
<dbReference type="PROSITE" id="PS50041">
    <property type="entry name" value="C_TYPE_LECTIN_2"/>
    <property type="match status" value="2"/>
</dbReference>
<dbReference type="InterPro" id="IPR016186">
    <property type="entry name" value="C-type_lectin-like/link_sf"/>
</dbReference>
<evidence type="ECO:0000313" key="4">
    <source>
        <dbReference type="Proteomes" id="UP001187315"/>
    </source>
</evidence>
<dbReference type="Pfam" id="PF00059">
    <property type="entry name" value="Lectin_C"/>
    <property type="match status" value="2"/>
</dbReference>
<dbReference type="InterPro" id="IPR001304">
    <property type="entry name" value="C-type_lectin-like"/>
</dbReference>
<reference evidence="3" key="1">
    <citation type="submission" date="2023-08" db="EMBL/GenBank/DDBJ databases">
        <title>Pelteobagrus vachellii genome.</title>
        <authorList>
            <person name="Liu H."/>
        </authorList>
    </citation>
    <scope>NUCLEOTIDE SEQUENCE</scope>
    <source>
        <strain evidence="3">PRFRI_2022a</strain>
        <tissue evidence="3">Muscle</tissue>
    </source>
</reference>
<evidence type="ECO:0000313" key="3">
    <source>
        <dbReference type="EMBL" id="KAK2848429.1"/>
    </source>
</evidence>
<gene>
    <name evidence="3" type="ORF">Q7C36_010111</name>
</gene>
<organism evidence="3 4">
    <name type="scientific">Tachysurus vachellii</name>
    <name type="common">Darkbarbel catfish</name>
    <name type="synonym">Pelteobagrus vachellii</name>
    <dbReference type="NCBI Taxonomy" id="175792"/>
    <lineage>
        <taxon>Eukaryota</taxon>
        <taxon>Metazoa</taxon>
        <taxon>Chordata</taxon>
        <taxon>Craniata</taxon>
        <taxon>Vertebrata</taxon>
        <taxon>Euteleostomi</taxon>
        <taxon>Actinopterygii</taxon>
        <taxon>Neopterygii</taxon>
        <taxon>Teleostei</taxon>
        <taxon>Ostariophysi</taxon>
        <taxon>Siluriformes</taxon>
        <taxon>Bagridae</taxon>
        <taxon>Tachysurus</taxon>
    </lineage>
</organism>
<evidence type="ECO:0000259" key="2">
    <source>
        <dbReference type="PROSITE" id="PS50041"/>
    </source>
</evidence>
<keyword evidence="1" id="KW-0732">Signal</keyword>
<dbReference type="SMART" id="SM00034">
    <property type="entry name" value="CLECT"/>
    <property type="match status" value="2"/>
</dbReference>
<protein>
    <recommendedName>
        <fullName evidence="2">C-type lectin domain-containing protein</fullName>
    </recommendedName>
</protein>
<dbReference type="PANTHER" id="PTHR45784">
    <property type="entry name" value="C-TYPE LECTIN DOMAIN FAMILY 20 MEMBER A-RELATED"/>
    <property type="match status" value="1"/>
</dbReference>
<sequence length="260" mass="30544">MKSIFFLFLLAAGCVVAVGLTKEYVFINSALQWNEAQTYCRQKYKDLATITTMKENNQLFPAPFFYSWIGLYNTLGTWEWSDGEQTSFFNWYDYPQSDCATILPYPYYGKWYSFSCTNSFTFYCYQFLILVKEKKTWEEAQEFCETQYTGLASVSSSWSLEQLIQETVGTETESVWTGLHFMDGQWLWVNEEQTWSQTQSQMWSVIWSPMWSQTQSQTQILVSMPSCPAQSYRCGALNTTSNTMKNHNCNERLNFICYWT</sequence>
<feature type="chain" id="PRO_5041691091" description="C-type lectin domain-containing protein" evidence="1">
    <location>
        <begin position="18"/>
        <end position="260"/>
    </location>
</feature>
<accession>A0AA88SSM1</accession>
<dbReference type="CDD" id="cd00037">
    <property type="entry name" value="CLECT"/>
    <property type="match status" value="1"/>
</dbReference>
<comment type="caution">
    <text evidence="3">The sequence shown here is derived from an EMBL/GenBank/DDBJ whole genome shotgun (WGS) entry which is preliminary data.</text>
</comment>
<dbReference type="SUPFAM" id="SSF56436">
    <property type="entry name" value="C-type lectin-like"/>
    <property type="match status" value="2"/>
</dbReference>
<dbReference type="EMBL" id="JAVHJS010000009">
    <property type="protein sequence ID" value="KAK2848429.1"/>
    <property type="molecule type" value="Genomic_DNA"/>
</dbReference>
<dbReference type="PANTHER" id="PTHR45784:SF8">
    <property type="entry name" value="C-TYPE MANNOSE RECEPTOR 2-RELATED"/>
    <property type="match status" value="1"/>
</dbReference>
<evidence type="ECO:0000256" key="1">
    <source>
        <dbReference type="SAM" id="SignalP"/>
    </source>
</evidence>
<dbReference type="Gene3D" id="3.10.100.10">
    <property type="entry name" value="Mannose-Binding Protein A, subunit A"/>
    <property type="match status" value="2"/>
</dbReference>
<feature type="signal peptide" evidence="1">
    <location>
        <begin position="1"/>
        <end position="17"/>
    </location>
</feature>
<dbReference type="AlphaFoldDB" id="A0AA88SSM1"/>
<name>A0AA88SSM1_TACVA</name>
<proteinExistence type="predicted"/>
<feature type="domain" description="C-type lectin" evidence="2">
    <location>
        <begin position="24"/>
        <end position="125"/>
    </location>
</feature>